<protein>
    <recommendedName>
        <fullName evidence="3">Bacterial toxin 24 domain-containing protein</fullName>
    </recommendedName>
</protein>
<evidence type="ECO:0000313" key="2">
    <source>
        <dbReference type="Proteomes" id="UP000626656"/>
    </source>
</evidence>
<evidence type="ECO:0008006" key="3">
    <source>
        <dbReference type="Google" id="ProtNLM"/>
    </source>
</evidence>
<reference evidence="1 2" key="1">
    <citation type="submission" date="2020-05" db="EMBL/GenBank/DDBJ databases">
        <authorList>
            <person name="Petersen J."/>
            <person name="Sayavedra L."/>
        </authorList>
    </citation>
    <scope>NUCLEOTIDE SEQUENCE [LARGE SCALE GENOMIC DNA]</scope>
    <source>
        <strain evidence="1">B azoricus SOX ET2 1586I</strain>
    </source>
</reference>
<evidence type="ECO:0000313" key="1">
    <source>
        <dbReference type="EMBL" id="CAB5498724.1"/>
    </source>
</evidence>
<sequence length="195" mass="21487">LNGLHDDGKIGGTVDSWKQYVKSGDVVLDLAGGLGGGVGVSKVVKSVGKAKALKTVDTQKQFIDLFEKNKANNQITIGNKRLTALPIKRSVVDKLKQAVEKSRGEQISKLTDAQGKNFKRFQKKIPRNAKENIKIYKDKNGNTVFEATSPGKVLGSKAVYKKTINSRGNTIDYKKATYDPKNQLIHNKDKFNVKK</sequence>
<name>A0ABN7G8P3_9GAMM</name>
<organism evidence="1 2">
    <name type="scientific">Bathymodiolus thermophilus thioautotrophic gill symbiont</name>
    <dbReference type="NCBI Taxonomy" id="2360"/>
    <lineage>
        <taxon>Bacteria</taxon>
        <taxon>Pseudomonadati</taxon>
        <taxon>Pseudomonadota</taxon>
        <taxon>Gammaproteobacteria</taxon>
        <taxon>sulfur-oxidizing symbionts</taxon>
    </lineage>
</organism>
<keyword evidence="2" id="KW-1185">Reference proteome</keyword>
<comment type="caution">
    <text evidence="1">The sequence shown here is derived from an EMBL/GenBank/DDBJ whole genome shotgun (WGS) entry which is preliminary data.</text>
</comment>
<dbReference type="EMBL" id="CAHJWF010000103">
    <property type="protein sequence ID" value="CAB5498724.1"/>
    <property type="molecule type" value="Genomic_DNA"/>
</dbReference>
<gene>
    <name evidence="1" type="ORF">AZO1586I_379</name>
</gene>
<dbReference type="Proteomes" id="UP000626656">
    <property type="component" value="Unassembled WGS sequence"/>
</dbReference>
<feature type="non-terminal residue" evidence="1">
    <location>
        <position position="1"/>
    </location>
</feature>
<dbReference type="RefSeq" id="WP_202784070.1">
    <property type="nucleotide sequence ID" value="NZ_CAHJWF010000103.1"/>
</dbReference>
<proteinExistence type="predicted"/>
<accession>A0ABN7G8P3</accession>